<dbReference type="InterPro" id="IPR014044">
    <property type="entry name" value="CAP_dom"/>
</dbReference>
<keyword evidence="1" id="KW-0732">Signal</keyword>
<reference evidence="3 4" key="1">
    <citation type="submission" date="2020-03" db="EMBL/GenBank/DDBJ databases">
        <title>Isolation and identification of active actinomycetes.</title>
        <authorList>
            <person name="Sun X."/>
        </authorList>
    </citation>
    <scope>NUCLEOTIDE SEQUENCE [LARGE SCALE GENOMIC DNA]</scope>
    <source>
        <strain evidence="3 4">NEAU-D13</strain>
    </source>
</reference>
<proteinExistence type="predicted"/>
<evidence type="ECO:0000259" key="2">
    <source>
        <dbReference type="SMART" id="SM00198"/>
    </source>
</evidence>
<dbReference type="SUPFAM" id="SSF55797">
    <property type="entry name" value="PR-1-like"/>
    <property type="match status" value="1"/>
</dbReference>
<protein>
    <recommendedName>
        <fullName evidence="2">SCP domain-containing protein</fullName>
    </recommendedName>
</protein>
<dbReference type="CDD" id="cd05382">
    <property type="entry name" value="CAP_GAPR1-like"/>
    <property type="match status" value="1"/>
</dbReference>
<dbReference type="InterPro" id="IPR034113">
    <property type="entry name" value="SCP_GAPR1-like"/>
</dbReference>
<dbReference type="Gene3D" id="3.40.33.10">
    <property type="entry name" value="CAP"/>
    <property type="match status" value="1"/>
</dbReference>
<organism evidence="3 4">
    <name type="scientific">Lentzea alba</name>
    <dbReference type="NCBI Taxonomy" id="2714351"/>
    <lineage>
        <taxon>Bacteria</taxon>
        <taxon>Bacillati</taxon>
        <taxon>Actinomycetota</taxon>
        <taxon>Actinomycetes</taxon>
        <taxon>Pseudonocardiales</taxon>
        <taxon>Pseudonocardiaceae</taxon>
        <taxon>Lentzea</taxon>
    </lineage>
</organism>
<feature type="domain" description="SCP" evidence="2">
    <location>
        <begin position="22"/>
        <end position="160"/>
    </location>
</feature>
<dbReference type="EMBL" id="JAAMPJ010000003">
    <property type="protein sequence ID" value="NGY59779.1"/>
    <property type="molecule type" value="Genomic_DNA"/>
</dbReference>
<dbReference type="PRINTS" id="PR00837">
    <property type="entry name" value="V5TPXLIKE"/>
</dbReference>
<evidence type="ECO:0000256" key="1">
    <source>
        <dbReference type="SAM" id="SignalP"/>
    </source>
</evidence>
<comment type="caution">
    <text evidence="3">The sequence shown here is derived from an EMBL/GenBank/DDBJ whole genome shotgun (WGS) entry which is preliminary data.</text>
</comment>
<sequence length="177" mass="19379">MLTVIAMAAAFVVPATPALAADAVTQTVELLNAYRAKHGVGPLSLDSEVTHTAQEWADHLHETDSFEHRPNNPYGENLYWVGSRTRAIDAVATKALENWYGESRGYDYAKEMTQSNIDYGVLHFTAMVWKSSTRVGVGLKQGTNGTYVVVDFADRGNTLNHFLANVPPPVSAARLSR</sequence>
<gene>
    <name evidence="3" type="ORF">G7043_12690</name>
</gene>
<dbReference type="InterPro" id="IPR035940">
    <property type="entry name" value="CAP_sf"/>
</dbReference>
<dbReference type="Pfam" id="PF00188">
    <property type="entry name" value="CAP"/>
    <property type="match status" value="1"/>
</dbReference>
<feature type="chain" id="PRO_5028848161" description="SCP domain-containing protein" evidence="1">
    <location>
        <begin position="21"/>
        <end position="177"/>
    </location>
</feature>
<evidence type="ECO:0000313" key="3">
    <source>
        <dbReference type="EMBL" id="NGY59779.1"/>
    </source>
</evidence>
<name>A0A7C9VXY3_9PSEU</name>
<dbReference type="AlphaFoldDB" id="A0A7C9VXY3"/>
<feature type="signal peptide" evidence="1">
    <location>
        <begin position="1"/>
        <end position="20"/>
    </location>
</feature>
<dbReference type="InterPro" id="IPR001283">
    <property type="entry name" value="CRISP-related"/>
</dbReference>
<evidence type="ECO:0000313" key="4">
    <source>
        <dbReference type="Proteomes" id="UP000481360"/>
    </source>
</evidence>
<dbReference type="Proteomes" id="UP000481360">
    <property type="component" value="Unassembled WGS sequence"/>
</dbReference>
<keyword evidence="4" id="KW-1185">Reference proteome</keyword>
<dbReference type="SMART" id="SM00198">
    <property type="entry name" value="SCP"/>
    <property type="match status" value="1"/>
</dbReference>
<accession>A0A7C9VXY3</accession>
<dbReference type="RefSeq" id="WP_166045814.1">
    <property type="nucleotide sequence ID" value="NZ_JAAMPJ010000003.1"/>
</dbReference>
<dbReference type="PANTHER" id="PTHR10334">
    <property type="entry name" value="CYSTEINE-RICH SECRETORY PROTEIN-RELATED"/>
    <property type="match status" value="1"/>
</dbReference>